<sequence>MRPTSSRDGRSPVSLPSGTALSPKGRIGILTFHRCINYGSYWQARCLVEGLDGIGSEVLLLEHRSPRVERAEWRCALQPELPDLTRPGARAGYSRKIRKFLDAFEVLPCTEPFPLDDPTELDVFDLVLVGSDEVWNLNHPWYGGSSIFYGEGLPARCLASYAASFGNFTTAGLLRGRWADGLGDFSVISVRDYNSRRLIEEVLGITPALVLDPCLQFPESIEGIAPHEADAPFAVVYGHSFPAWFASAVRRWADRRGLRLLSVGYHNEFADRQWLDAGPEEFAAAMAGAEAVFTNFFHGCVVALVDEKPFACVLSDYRSNKLGDLTSMLGAEHHVIAPENAEKQMEAVLSEPLSSSINRRVAGLRRSSEAFLAHVLAPVSA</sequence>
<dbReference type="Pfam" id="PF04230">
    <property type="entry name" value="PS_pyruv_trans"/>
    <property type="match status" value="1"/>
</dbReference>
<proteinExistence type="predicted"/>
<name>A0ABV7I2J2_9HYPH</name>
<dbReference type="GO" id="GO:0016740">
    <property type="term" value="F:transferase activity"/>
    <property type="evidence" value="ECO:0007669"/>
    <property type="project" value="UniProtKB-KW"/>
</dbReference>
<organism evidence="2 3">
    <name type="scientific">Ciceribacter thiooxidans</name>
    <dbReference type="NCBI Taxonomy" id="1969821"/>
    <lineage>
        <taxon>Bacteria</taxon>
        <taxon>Pseudomonadati</taxon>
        <taxon>Pseudomonadota</taxon>
        <taxon>Alphaproteobacteria</taxon>
        <taxon>Hyphomicrobiales</taxon>
        <taxon>Rhizobiaceae</taxon>
        <taxon>Ciceribacter</taxon>
    </lineage>
</organism>
<gene>
    <name evidence="2" type="ORF">ACFOHV_16405</name>
</gene>
<accession>A0ABV7I2J2</accession>
<feature type="domain" description="Polysaccharide pyruvyl transferase" evidence="1">
    <location>
        <begin position="37"/>
        <end position="316"/>
    </location>
</feature>
<protein>
    <submittedName>
        <fullName evidence="2">Polysaccharide pyruvyl transferase family protein</fullName>
    </submittedName>
</protein>
<evidence type="ECO:0000259" key="1">
    <source>
        <dbReference type="Pfam" id="PF04230"/>
    </source>
</evidence>
<evidence type="ECO:0000313" key="2">
    <source>
        <dbReference type="EMBL" id="MFC3164862.1"/>
    </source>
</evidence>
<dbReference type="EMBL" id="JBHRTG010000019">
    <property type="protein sequence ID" value="MFC3164862.1"/>
    <property type="molecule type" value="Genomic_DNA"/>
</dbReference>
<comment type="caution">
    <text evidence="2">The sequence shown here is derived from an EMBL/GenBank/DDBJ whole genome shotgun (WGS) entry which is preliminary data.</text>
</comment>
<dbReference type="InterPro" id="IPR007345">
    <property type="entry name" value="Polysacch_pyruvyl_Trfase"/>
</dbReference>
<dbReference type="RefSeq" id="WP_378143620.1">
    <property type="nucleotide sequence ID" value="NZ_JBHRTG010000019.1"/>
</dbReference>
<evidence type="ECO:0000313" key="3">
    <source>
        <dbReference type="Proteomes" id="UP001595647"/>
    </source>
</evidence>
<dbReference type="Proteomes" id="UP001595647">
    <property type="component" value="Unassembled WGS sequence"/>
</dbReference>
<keyword evidence="2" id="KW-0808">Transferase</keyword>
<reference evidence="3" key="1">
    <citation type="journal article" date="2019" name="Int. J. Syst. Evol. Microbiol.">
        <title>The Global Catalogue of Microorganisms (GCM) 10K type strain sequencing project: providing services to taxonomists for standard genome sequencing and annotation.</title>
        <authorList>
            <consortium name="The Broad Institute Genomics Platform"/>
            <consortium name="The Broad Institute Genome Sequencing Center for Infectious Disease"/>
            <person name="Wu L."/>
            <person name="Ma J."/>
        </authorList>
    </citation>
    <scope>NUCLEOTIDE SEQUENCE [LARGE SCALE GENOMIC DNA]</scope>
    <source>
        <strain evidence="3">KCTC 52231</strain>
    </source>
</reference>
<keyword evidence="3" id="KW-1185">Reference proteome</keyword>